<dbReference type="Proteomes" id="UP000292732">
    <property type="component" value="Segment"/>
</dbReference>
<dbReference type="GeneID" id="63925850"/>
<evidence type="ECO:0000313" key="1">
    <source>
        <dbReference type="EMBL" id="QBI96772.1"/>
    </source>
</evidence>
<proteinExistence type="predicted"/>
<dbReference type="InterPro" id="IPR021226">
    <property type="entry name" value="Phage_gene29"/>
</dbReference>
<gene>
    <name evidence="1" type="primary">19</name>
    <name evidence="1" type="ORF">SEA_RABBS_19</name>
</gene>
<keyword evidence="2" id="KW-1185">Reference proteome</keyword>
<accession>A0A481VSF8</accession>
<dbReference type="EMBL" id="MK524494">
    <property type="protein sequence ID" value="QBI96772.1"/>
    <property type="molecule type" value="Genomic_DNA"/>
</dbReference>
<dbReference type="Pfam" id="PF10910">
    <property type="entry name" value="Phage_gene29"/>
    <property type="match status" value="1"/>
</dbReference>
<dbReference type="RefSeq" id="YP_010051364.1">
    <property type="nucleotide sequence ID" value="NC_054441.1"/>
</dbReference>
<name>A0A481VSF8_9CAUD</name>
<dbReference type="KEGG" id="vg:63925850"/>
<evidence type="ECO:0000313" key="2">
    <source>
        <dbReference type="Proteomes" id="UP000292732"/>
    </source>
</evidence>
<organism evidence="1 2">
    <name type="scientific">Mycobacterium phage Rabbs</name>
    <dbReference type="NCBI Taxonomy" id="2530143"/>
    <lineage>
        <taxon>Viruses</taxon>
        <taxon>Duplodnaviria</taxon>
        <taxon>Heunggongvirae</taxon>
        <taxon>Uroviricota</taxon>
        <taxon>Caudoviricetes</taxon>
        <taxon>Gclasvirinae</taxon>
        <taxon>Liefievirus</taxon>
        <taxon>Liefievirus rabbs</taxon>
    </lineage>
</organism>
<reference evidence="1 2" key="1">
    <citation type="submission" date="2019-02" db="EMBL/GenBank/DDBJ databases">
        <authorList>
            <person name="Zhang D."/>
            <person name="Hatherill J.R."/>
            <person name="Ramirez J.F."/>
            <person name="Cantu R."/>
            <person name="Clancy T.L."/>
            <person name="Lawson M.E."/>
            <person name="Nasr D.A."/>
            <person name="La C.H."/>
            <person name="Luce T.H."/>
            <person name="Miller S.A."/>
            <person name="Day D.L."/>
            <person name="Trujillo A.H."/>
            <person name="Roscher J.E."/>
            <person name="Garlena R.A."/>
            <person name="Russell D.A."/>
            <person name="Pope W.H."/>
            <person name="Jacobs-Sera D."/>
            <person name="Hatfull G.F."/>
        </authorList>
    </citation>
    <scope>NUCLEOTIDE SEQUENCE [LARGE SCALE GENOMIC DNA]</scope>
</reference>
<sequence length="179" mass="19966">MGNSESVACQSCGTVYAWGEQFCGCGADLPQPEDDRYGRLNYEIPPDLQPAQEAIYVIDQMLDNPVDIHGNHYDLRYLKPVLAFHLARCGLGLIEGQAVVKRREYPNGFVEWVKLDAPDLPPDPLDGLSLADIAKLPAEQRDAAIRRLQAGENGPVEDPDDRIPWKVRTNIQIDEEALK</sequence>
<protein>
    <submittedName>
        <fullName evidence="1">Minor tail protein</fullName>
    </submittedName>
</protein>